<evidence type="ECO:0000313" key="10">
    <source>
        <dbReference type="Proteomes" id="UP000320314"/>
    </source>
</evidence>
<evidence type="ECO:0000256" key="6">
    <source>
        <dbReference type="ARBA" id="ARBA00022840"/>
    </source>
</evidence>
<keyword evidence="4" id="KW-1003">Cell membrane</keyword>
<evidence type="ECO:0000256" key="5">
    <source>
        <dbReference type="ARBA" id="ARBA00022741"/>
    </source>
</evidence>
<accession>A0A506U368</accession>
<dbReference type="FunFam" id="3.40.50.300:FF:000016">
    <property type="entry name" value="Oligopeptide ABC transporter ATP-binding component"/>
    <property type="match status" value="1"/>
</dbReference>
<dbReference type="InterPro" id="IPR027417">
    <property type="entry name" value="P-loop_NTPase"/>
</dbReference>
<evidence type="ECO:0000256" key="4">
    <source>
        <dbReference type="ARBA" id="ARBA00022475"/>
    </source>
</evidence>
<dbReference type="CDD" id="cd03257">
    <property type="entry name" value="ABC_NikE_OppD_transporters"/>
    <property type="match status" value="1"/>
</dbReference>
<dbReference type="GO" id="GO:0015833">
    <property type="term" value="P:peptide transport"/>
    <property type="evidence" value="ECO:0007669"/>
    <property type="project" value="InterPro"/>
</dbReference>
<comment type="similarity">
    <text evidence="2">Belongs to the ABC transporter superfamily.</text>
</comment>
<organism evidence="9 10">
    <name type="scientific">Pararhizobium mangrovi</name>
    <dbReference type="NCBI Taxonomy" id="2590452"/>
    <lineage>
        <taxon>Bacteria</taxon>
        <taxon>Pseudomonadati</taxon>
        <taxon>Pseudomonadota</taxon>
        <taxon>Alphaproteobacteria</taxon>
        <taxon>Hyphomicrobiales</taxon>
        <taxon>Rhizobiaceae</taxon>
        <taxon>Rhizobium/Agrobacterium group</taxon>
        <taxon>Pararhizobium</taxon>
    </lineage>
</organism>
<evidence type="ECO:0000259" key="8">
    <source>
        <dbReference type="PROSITE" id="PS50893"/>
    </source>
</evidence>
<proteinExistence type="inferred from homology"/>
<dbReference type="PROSITE" id="PS00211">
    <property type="entry name" value="ABC_TRANSPORTER_1"/>
    <property type="match status" value="1"/>
</dbReference>
<name>A0A506U368_9HYPH</name>
<dbReference type="Gene3D" id="3.40.50.300">
    <property type="entry name" value="P-loop containing nucleotide triphosphate hydrolases"/>
    <property type="match status" value="1"/>
</dbReference>
<dbReference type="InterPro" id="IPR013563">
    <property type="entry name" value="Oligopep_ABC_C"/>
</dbReference>
<dbReference type="Pfam" id="PF00005">
    <property type="entry name" value="ABC_tran"/>
    <property type="match status" value="1"/>
</dbReference>
<evidence type="ECO:0000256" key="1">
    <source>
        <dbReference type="ARBA" id="ARBA00004417"/>
    </source>
</evidence>
<dbReference type="SUPFAM" id="SSF52540">
    <property type="entry name" value="P-loop containing nucleoside triphosphate hydrolases"/>
    <property type="match status" value="1"/>
</dbReference>
<dbReference type="GO" id="GO:0005886">
    <property type="term" value="C:plasma membrane"/>
    <property type="evidence" value="ECO:0007669"/>
    <property type="project" value="UniProtKB-SubCell"/>
</dbReference>
<sequence>MTESAELRDDAAAAEAGTPADTVLEVRNLSLAASAGALVEDVSFSLARGETLGLVGESGCGKTVTALAVLGLLPKPGVAVAGGAILLEGRDLLALDDTQMDDVRGDHVSMIFQEPMTSLNPVLRVGEQIGEALSLHRDMKRAAVEARVGELLALVGLPEAHRRRYPFQMSGGQRQRVMIAMALACQPAVLIADEPTTALDVTIQAQILELIKRMQKEFSMGCVFVTHDLGVVAETCDRAAVMYAGRIVETGPVDALFHAPLHRYTDALLDTVPGGEEGCDIELPAIPGMVPPPGARPPGCAFVERCAHATERCREERPPLVERGAHKAWCWNPVP</sequence>
<dbReference type="Proteomes" id="UP000320314">
    <property type="component" value="Unassembled WGS sequence"/>
</dbReference>
<evidence type="ECO:0000256" key="2">
    <source>
        <dbReference type="ARBA" id="ARBA00005417"/>
    </source>
</evidence>
<protein>
    <submittedName>
        <fullName evidence="9">ABC transporter ATP-binding protein</fullName>
    </submittedName>
</protein>
<dbReference type="InterPro" id="IPR003593">
    <property type="entry name" value="AAA+_ATPase"/>
</dbReference>
<dbReference type="RefSeq" id="WP_141167949.1">
    <property type="nucleotide sequence ID" value="NZ_VHLH01000032.1"/>
</dbReference>
<comment type="caution">
    <text evidence="9">The sequence shown here is derived from an EMBL/GenBank/DDBJ whole genome shotgun (WGS) entry which is preliminary data.</text>
</comment>
<dbReference type="InterPro" id="IPR050388">
    <property type="entry name" value="ABC_Ni/Peptide_Import"/>
</dbReference>
<dbReference type="GO" id="GO:0055085">
    <property type="term" value="P:transmembrane transport"/>
    <property type="evidence" value="ECO:0007669"/>
    <property type="project" value="UniProtKB-ARBA"/>
</dbReference>
<feature type="domain" description="ABC transporter" evidence="8">
    <location>
        <begin position="24"/>
        <end position="269"/>
    </location>
</feature>
<reference evidence="9 10" key="1">
    <citation type="submission" date="2019-06" db="EMBL/GenBank/DDBJ databases">
        <authorList>
            <person name="Li M."/>
        </authorList>
    </citation>
    <scope>NUCLEOTIDE SEQUENCE [LARGE SCALE GENOMIC DNA]</scope>
    <source>
        <strain evidence="9 10">BGMRC6574</strain>
    </source>
</reference>
<dbReference type="EMBL" id="VHLH01000032">
    <property type="protein sequence ID" value="TPW26317.1"/>
    <property type="molecule type" value="Genomic_DNA"/>
</dbReference>
<keyword evidence="6 9" id="KW-0067">ATP-binding</keyword>
<evidence type="ECO:0000256" key="7">
    <source>
        <dbReference type="ARBA" id="ARBA00023136"/>
    </source>
</evidence>
<comment type="subcellular location">
    <subcellularLocation>
        <location evidence="1">Cell inner membrane</location>
        <topology evidence="1">Peripheral membrane protein</topology>
    </subcellularLocation>
</comment>
<dbReference type="Pfam" id="PF08352">
    <property type="entry name" value="oligo_HPY"/>
    <property type="match status" value="1"/>
</dbReference>
<dbReference type="OrthoDB" id="9815712at2"/>
<dbReference type="PANTHER" id="PTHR43297">
    <property type="entry name" value="OLIGOPEPTIDE TRANSPORT ATP-BINDING PROTEIN APPD"/>
    <property type="match status" value="1"/>
</dbReference>
<dbReference type="GO" id="GO:0016887">
    <property type="term" value="F:ATP hydrolysis activity"/>
    <property type="evidence" value="ECO:0007669"/>
    <property type="project" value="InterPro"/>
</dbReference>
<dbReference type="PROSITE" id="PS50893">
    <property type="entry name" value="ABC_TRANSPORTER_2"/>
    <property type="match status" value="1"/>
</dbReference>
<keyword evidence="10" id="KW-1185">Reference proteome</keyword>
<dbReference type="PANTHER" id="PTHR43297:SF2">
    <property type="entry name" value="DIPEPTIDE TRANSPORT ATP-BINDING PROTEIN DPPD"/>
    <property type="match status" value="1"/>
</dbReference>
<evidence type="ECO:0000313" key="9">
    <source>
        <dbReference type="EMBL" id="TPW26317.1"/>
    </source>
</evidence>
<keyword evidence="5" id="KW-0547">Nucleotide-binding</keyword>
<keyword evidence="7" id="KW-0472">Membrane</keyword>
<dbReference type="GO" id="GO:0005524">
    <property type="term" value="F:ATP binding"/>
    <property type="evidence" value="ECO:0007669"/>
    <property type="project" value="UniProtKB-KW"/>
</dbReference>
<dbReference type="NCBIfam" id="TIGR01727">
    <property type="entry name" value="oligo_HPY"/>
    <property type="match status" value="1"/>
</dbReference>
<dbReference type="AlphaFoldDB" id="A0A506U368"/>
<dbReference type="SMART" id="SM00382">
    <property type="entry name" value="AAA"/>
    <property type="match status" value="1"/>
</dbReference>
<keyword evidence="3" id="KW-0813">Transport</keyword>
<dbReference type="InterPro" id="IPR003439">
    <property type="entry name" value="ABC_transporter-like_ATP-bd"/>
</dbReference>
<dbReference type="InterPro" id="IPR017871">
    <property type="entry name" value="ABC_transporter-like_CS"/>
</dbReference>
<evidence type="ECO:0000256" key="3">
    <source>
        <dbReference type="ARBA" id="ARBA00022448"/>
    </source>
</evidence>
<gene>
    <name evidence="9" type="ORF">FJU11_15315</name>
</gene>